<protein>
    <submittedName>
        <fullName evidence="2">Uncharacterized protein</fullName>
    </submittedName>
</protein>
<dbReference type="EMBL" id="KZ454990">
    <property type="protein sequence ID" value="PKI84014.1"/>
    <property type="molecule type" value="Genomic_DNA"/>
</dbReference>
<feature type="compositionally biased region" description="Basic and acidic residues" evidence="1">
    <location>
        <begin position="89"/>
        <end position="104"/>
    </location>
</feature>
<dbReference type="OrthoDB" id="3351982at2759"/>
<keyword evidence="3" id="KW-1185">Reference proteome</keyword>
<name>A0A2N1JBT8_9BASI</name>
<accession>A0A2N1JBT8</accession>
<feature type="region of interest" description="Disordered" evidence="1">
    <location>
        <begin position="359"/>
        <end position="430"/>
    </location>
</feature>
<feature type="region of interest" description="Disordered" evidence="1">
    <location>
        <begin position="479"/>
        <end position="532"/>
    </location>
</feature>
<dbReference type="AlphaFoldDB" id="A0A2N1JBT8"/>
<gene>
    <name evidence="2" type="ORF">MVES_002092</name>
</gene>
<feature type="compositionally biased region" description="Pro residues" evidence="1">
    <location>
        <begin position="1"/>
        <end position="12"/>
    </location>
</feature>
<feature type="region of interest" description="Disordered" evidence="1">
    <location>
        <begin position="222"/>
        <end position="267"/>
    </location>
</feature>
<feature type="compositionally biased region" description="Polar residues" evidence="1">
    <location>
        <begin position="63"/>
        <end position="73"/>
    </location>
</feature>
<feature type="compositionally biased region" description="Polar residues" evidence="1">
    <location>
        <begin position="222"/>
        <end position="236"/>
    </location>
</feature>
<organism evidence="2 3">
    <name type="scientific">Malassezia vespertilionis</name>
    <dbReference type="NCBI Taxonomy" id="2020962"/>
    <lineage>
        <taxon>Eukaryota</taxon>
        <taxon>Fungi</taxon>
        <taxon>Dikarya</taxon>
        <taxon>Basidiomycota</taxon>
        <taxon>Ustilaginomycotina</taxon>
        <taxon>Malasseziomycetes</taxon>
        <taxon>Malasseziales</taxon>
        <taxon>Malasseziaceae</taxon>
        <taxon>Malassezia</taxon>
    </lineage>
</organism>
<feature type="region of interest" description="Disordered" evidence="1">
    <location>
        <begin position="1"/>
        <end position="110"/>
    </location>
</feature>
<proteinExistence type="predicted"/>
<evidence type="ECO:0000313" key="2">
    <source>
        <dbReference type="EMBL" id="PKI84014.1"/>
    </source>
</evidence>
<dbReference type="Proteomes" id="UP000232875">
    <property type="component" value="Unassembled WGS sequence"/>
</dbReference>
<reference evidence="2 3" key="1">
    <citation type="submission" date="2017-10" db="EMBL/GenBank/DDBJ databases">
        <title>A novel species of cold-tolerant Malassezia isolated from bats.</title>
        <authorList>
            <person name="Lorch J.M."/>
            <person name="Palmer J.M."/>
            <person name="Vanderwolf K.J."/>
            <person name="Schmidt K.Z."/>
            <person name="Verant M.L."/>
            <person name="Weller T.J."/>
            <person name="Blehert D.S."/>
        </authorList>
    </citation>
    <scope>NUCLEOTIDE SEQUENCE [LARGE SCALE GENOMIC DNA]</scope>
    <source>
        <strain evidence="2 3">NWHC:44797-103</strain>
    </source>
</reference>
<feature type="compositionally biased region" description="Basic residues" evidence="1">
    <location>
        <begin position="501"/>
        <end position="510"/>
    </location>
</feature>
<evidence type="ECO:0000313" key="3">
    <source>
        <dbReference type="Proteomes" id="UP000232875"/>
    </source>
</evidence>
<evidence type="ECO:0000256" key="1">
    <source>
        <dbReference type="SAM" id="MobiDB-lite"/>
    </source>
</evidence>
<sequence>MVLPVTPLPVPLFSPADSHEEETGPGKRHRRPSSMYRPPEALTSETKKTVAALSAATPRPKQTVRTSPKSLSTGLEEDVDTNAPATFTRHGERIVPPKRRDAAHKSGILSPKPVRTAVGFLRAPPLPIPVEEEEEEEEEDDFVDVVQRSANLAQQAWSIAMLGKTQKPSGRVNRVVFASEHVVEHAWPPSAVSVESDGEEDDFHRTMLHDAELDLLARGDTTLENDTSDGANTDGNVPTPASCGKERSPSLSERPPSAAPCSEPCEGSGDAVFQHALPVPSPCTVDATHAGSLTLSLPYDFFHAGPPASYPETRRESSVAELDVETPLTPTHTVTAAEMAEGAPPSETLISLLSPSLPSDAIRQESPMTPAATTPTHDLGSDYVIVDEDGASPNFAPATPEFFAPESVSDPNTETSAEESHGNSPNAWVEEEDRIPSAALSLHLGMKFASRVEIEEVDPFFSAPETIMGLTELDRAWGSALGSETTSKDTQKRPGAQSMQRHTKRPRSKRACTPTQPVAESRRAPRLRSRAA</sequence>
<feature type="compositionally biased region" description="Low complexity" evidence="1">
    <location>
        <begin position="249"/>
        <end position="260"/>
    </location>
</feature>